<gene>
    <name evidence="1" type="ORF">B0H16DRAFT_1481357</name>
</gene>
<evidence type="ECO:0000313" key="1">
    <source>
        <dbReference type="EMBL" id="KAJ7708458.1"/>
    </source>
</evidence>
<evidence type="ECO:0000313" key="2">
    <source>
        <dbReference type="Proteomes" id="UP001215598"/>
    </source>
</evidence>
<keyword evidence="2" id="KW-1185">Reference proteome</keyword>
<comment type="caution">
    <text evidence="1">The sequence shown here is derived from an EMBL/GenBank/DDBJ whole genome shotgun (WGS) entry which is preliminary data.</text>
</comment>
<proteinExistence type="predicted"/>
<accession>A0AAD7MB26</accession>
<dbReference type="AlphaFoldDB" id="A0AAD7MB26"/>
<sequence>MLQLQLFDLVVPLGFPREKKLKLRTELGPNWGSNWGQIGPKLDGVKPPNTHAYTSRFSRQSRSIRLHEIHPLPNSHLMRTIIDGSYSRFSGGNQPERLITAFNAGTSLCHPGSMQRTAALRSRGWLTIVYLLTIAYLLHRPARLFFTSGLRESSSVRDNEEWCYTEVAAGASGDLYLMKKHMVGTRRTTASVTQRYLIPRRTLRRANCFTEADHRPSKFYFTVNAEVCAKLMIDRKSGQATVFDPFTKPPAGKSSILNSIIARLSPEIRLRTVPVLFAALTAAWCRIKCFKLRWDDYRTSPSIEIDSTQ</sequence>
<protein>
    <submittedName>
        <fullName evidence="1">Uncharacterized protein</fullName>
    </submittedName>
</protein>
<dbReference type="Proteomes" id="UP001215598">
    <property type="component" value="Unassembled WGS sequence"/>
</dbReference>
<reference evidence="1" key="1">
    <citation type="submission" date="2023-03" db="EMBL/GenBank/DDBJ databases">
        <title>Massive genome expansion in bonnet fungi (Mycena s.s.) driven by repeated elements and novel gene families across ecological guilds.</title>
        <authorList>
            <consortium name="Lawrence Berkeley National Laboratory"/>
            <person name="Harder C.B."/>
            <person name="Miyauchi S."/>
            <person name="Viragh M."/>
            <person name="Kuo A."/>
            <person name="Thoen E."/>
            <person name="Andreopoulos B."/>
            <person name="Lu D."/>
            <person name="Skrede I."/>
            <person name="Drula E."/>
            <person name="Henrissat B."/>
            <person name="Morin E."/>
            <person name="Kohler A."/>
            <person name="Barry K."/>
            <person name="LaButti K."/>
            <person name="Morin E."/>
            <person name="Salamov A."/>
            <person name="Lipzen A."/>
            <person name="Mereny Z."/>
            <person name="Hegedus B."/>
            <person name="Baldrian P."/>
            <person name="Stursova M."/>
            <person name="Weitz H."/>
            <person name="Taylor A."/>
            <person name="Grigoriev I.V."/>
            <person name="Nagy L.G."/>
            <person name="Martin F."/>
            <person name="Kauserud H."/>
        </authorList>
    </citation>
    <scope>NUCLEOTIDE SEQUENCE</scope>
    <source>
        <strain evidence="1">CBHHK182m</strain>
    </source>
</reference>
<dbReference type="EMBL" id="JARKIB010000434">
    <property type="protein sequence ID" value="KAJ7708458.1"/>
    <property type="molecule type" value="Genomic_DNA"/>
</dbReference>
<organism evidence="1 2">
    <name type="scientific">Mycena metata</name>
    <dbReference type="NCBI Taxonomy" id="1033252"/>
    <lineage>
        <taxon>Eukaryota</taxon>
        <taxon>Fungi</taxon>
        <taxon>Dikarya</taxon>
        <taxon>Basidiomycota</taxon>
        <taxon>Agaricomycotina</taxon>
        <taxon>Agaricomycetes</taxon>
        <taxon>Agaricomycetidae</taxon>
        <taxon>Agaricales</taxon>
        <taxon>Marasmiineae</taxon>
        <taxon>Mycenaceae</taxon>
        <taxon>Mycena</taxon>
    </lineage>
</organism>
<name>A0AAD7MB26_9AGAR</name>